<protein>
    <recommendedName>
        <fullName evidence="4 10">Glutamyl-tRNA(Gln) amidotransferase subunit A</fullName>
        <shortName evidence="10">Glu-ADT subunit A</shortName>
        <ecNumber evidence="3 10">6.3.5.7</ecNumber>
    </recommendedName>
</protein>
<dbReference type="HAMAP" id="MF_00120">
    <property type="entry name" value="GatA"/>
    <property type="match status" value="1"/>
</dbReference>
<dbReference type="InterPro" id="IPR020556">
    <property type="entry name" value="Amidase_CS"/>
</dbReference>
<evidence type="ECO:0000256" key="8">
    <source>
        <dbReference type="ARBA" id="ARBA00022917"/>
    </source>
</evidence>
<feature type="domain" description="Amidase" evidence="11">
    <location>
        <begin position="23"/>
        <end position="466"/>
    </location>
</feature>
<feature type="active site" description="Charge relay system" evidence="10">
    <location>
        <position position="78"/>
    </location>
</feature>
<dbReference type="EC" id="6.3.5.7" evidence="3 10"/>
<comment type="subunit">
    <text evidence="2 10">Heterotrimer of A, B and C subunits.</text>
</comment>
<evidence type="ECO:0000256" key="10">
    <source>
        <dbReference type="HAMAP-Rule" id="MF_00120"/>
    </source>
</evidence>
<evidence type="ECO:0000256" key="4">
    <source>
        <dbReference type="ARBA" id="ARBA00014428"/>
    </source>
</evidence>
<keyword evidence="6 10" id="KW-0547">Nucleotide-binding</keyword>
<dbReference type="InterPro" id="IPR004412">
    <property type="entry name" value="GatA"/>
</dbReference>
<evidence type="ECO:0000313" key="13">
    <source>
        <dbReference type="Proteomes" id="UP001370348"/>
    </source>
</evidence>
<evidence type="ECO:0000256" key="7">
    <source>
        <dbReference type="ARBA" id="ARBA00022840"/>
    </source>
</evidence>
<sequence>MPTDDAVVALAEKVRAGHVKAVEVAQATLADIDRRNGALNAFLAVPHESVLEQARAIDEKRARGESLGALAGVPIGIKDALCTRGLATTAGSKILEGYIPPYDATVVARLRAADAIIVGKTNMDEFAMGSSNENSAYGAVKNPWDPERAPGGSSGGSAAAVAARLVSATLGSDTGGSIRQPAALSGTFGVKPTYGRVSRFGLIAFASSLDQVGPFATDVRGAARVLTTISGKDPKDATSLGAPVEDFEAACGASIKGLRIGVPDEYFAKGLDPEVEASIRAAISELEAEGCVVKPIKLAHTRYAVATYYVIADAEASSNLARFDGVRYGLRVEPPRADVRAMYGATRDAGFGAEVKRRILLGTFVLSAGYYDAYYVKAQKVRTLIRRDFEEAFREVDVICSPTSPTPAFRLGEKVDDPLAMYLNDVYTLPASLAGLPGCSVPAAPTQAGLPVGLQIVAPWLRETTLFSVAAAFEARSPAPRFAVEG</sequence>
<dbReference type="InterPro" id="IPR036928">
    <property type="entry name" value="AS_sf"/>
</dbReference>
<dbReference type="Proteomes" id="UP001370348">
    <property type="component" value="Chromosome"/>
</dbReference>
<evidence type="ECO:0000256" key="5">
    <source>
        <dbReference type="ARBA" id="ARBA00022598"/>
    </source>
</evidence>
<evidence type="ECO:0000313" key="12">
    <source>
        <dbReference type="EMBL" id="WXB11337.1"/>
    </source>
</evidence>
<gene>
    <name evidence="10 12" type="primary">gatA</name>
    <name evidence="12" type="ORF">LZC94_26130</name>
</gene>
<dbReference type="InterPro" id="IPR023631">
    <property type="entry name" value="Amidase_dom"/>
</dbReference>
<evidence type="ECO:0000256" key="1">
    <source>
        <dbReference type="ARBA" id="ARBA00008069"/>
    </source>
</evidence>
<accession>A0ABZ2LQY2</accession>
<dbReference type="PANTHER" id="PTHR11895">
    <property type="entry name" value="TRANSAMIDASE"/>
    <property type="match status" value="1"/>
</dbReference>
<dbReference type="Gene3D" id="3.90.1300.10">
    <property type="entry name" value="Amidase signature (AS) domain"/>
    <property type="match status" value="1"/>
</dbReference>
<dbReference type="InterPro" id="IPR000120">
    <property type="entry name" value="Amidase"/>
</dbReference>
<evidence type="ECO:0000259" key="11">
    <source>
        <dbReference type="Pfam" id="PF01425"/>
    </source>
</evidence>
<dbReference type="PANTHER" id="PTHR11895:SF151">
    <property type="entry name" value="GLUTAMYL-TRNA(GLN) AMIDOTRANSFERASE SUBUNIT A"/>
    <property type="match status" value="1"/>
</dbReference>
<comment type="similarity">
    <text evidence="1 10">Belongs to the amidase family. GatA subfamily.</text>
</comment>
<reference evidence="12 13" key="1">
    <citation type="submission" date="2021-12" db="EMBL/GenBank/DDBJ databases">
        <title>Discovery of the Pendulisporaceae a myxobacterial family with distinct sporulation behavior and unique specialized metabolism.</title>
        <authorList>
            <person name="Garcia R."/>
            <person name="Popoff A."/>
            <person name="Bader C.D."/>
            <person name="Loehr J."/>
            <person name="Walesch S."/>
            <person name="Walt C."/>
            <person name="Boldt J."/>
            <person name="Bunk B."/>
            <person name="Haeckl F.J.F.P.J."/>
            <person name="Gunesch A.P."/>
            <person name="Birkelbach J."/>
            <person name="Nuebel U."/>
            <person name="Pietschmann T."/>
            <person name="Bach T."/>
            <person name="Mueller R."/>
        </authorList>
    </citation>
    <scope>NUCLEOTIDE SEQUENCE [LARGE SCALE GENOMIC DNA]</scope>
    <source>
        <strain evidence="12 13">MSr11954</strain>
    </source>
</reference>
<organism evidence="12 13">
    <name type="scientific">Pendulispora albinea</name>
    <dbReference type="NCBI Taxonomy" id="2741071"/>
    <lineage>
        <taxon>Bacteria</taxon>
        <taxon>Pseudomonadati</taxon>
        <taxon>Myxococcota</taxon>
        <taxon>Myxococcia</taxon>
        <taxon>Myxococcales</taxon>
        <taxon>Sorangiineae</taxon>
        <taxon>Pendulisporaceae</taxon>
        <taxon>Pendulispora</taxon>
    </lineage>
</organism>
<dbReference type="RefSeq" id="WP_394820954.1">
    <property type="nucleotide sequence ID" value="NZ_CP089984.1"/>
</dbReference>
<evidence type="ECO:0000256" key="9">
    <source>
        <dbReference type="ARBA" id="ARBA00047407"/>
    </source>
</evidence>
<evidence type="ECO:0000256" key="3">
    <source>
        <dbReference type="ARBA" id="ARBA00012739"/>
    </source>
</evidence>
<dbReference type="Pfam" id="PF01425">
    <property type="entry name" value="Amidase"/>
    <property type="match status" value="1"/>
</dbReference>
<keyword evidence="7 10" id="KW-0067">ATP-binding</keyword>
<evidence type="ECO:0000256" key="2">
    <source>
        <dbReference type="ARBA" id="ARBA00011123"/>
    </source>
</evidence>
<dbReference type="PROSITE" id="PS00571">
    <property type="entry name" value="AMIDASES"/>
    <property type="match status" value="1"/>
</dbReference>
<dbReference type="EMBL" id="CP089984">
    <property type="protein sequence ID" value="WXB11337.1"/>
    <property type="molecule type" value="Genomic_DNA"/>
</dbReference>
<proteinExistence type="inferred from homology"/>
<feature type="active site" description="Charge relay system" evidence="10">
    <location>
        <position position="153"/>
    </location>
</feature>
<keyword evidence="8 10" id="KW-0648">Protein biosynthesis</keyword>
<name>A0ABZ2LQY2_9BACT</name>
<keyword evidence="5 10" id="KW-0436">Ligase</keyword>
<dbReference type="SUPFAM" id="SSF75304">
    <property type="entry name" value="Amidase signature (AS) enzymes"/>
    <property type="match status" value="1"/>
</dbReference>
<keyword evidence="13" id="KW-1185">Reference proteome</keyword>
<comment type="function">
    <text evidence="10">Allows the formation of correctly charged Gln-tRNA(Gln) through the transamidation of misacylated Glu-tRNA(Gln) in organisms which lack glutaminyl-tRNA synthetase. The reaction takes place in the presence of glutamine and ATP through an activated gamma-phospho-Glu-tRNA(Gln).</text>
</comment>
<dbReference type="NCBIfam" id="TIGR00132">
    <property type="entry name" value="gatA"/>
    <property type="match status" value="1"/>
</dbReference>
<feature type="active site" description="Acyl-ester intermediate" evidence="10">
    <location>
        <position position="177"/>
    </location>
</feature>
<evidence type="ECO:0000256" key="6">
    <source>
        <dbReference type="ARBA" id="ARBA00022741"/>
    </source>
</evidence>
<comment type="catalytic activity">
    <reaction evidence="9 10">
        <text>L-glutamyl-tRNA(Gln) + L-glutamine + ATP + H2O = L-glutaminyl-tRNA(Gln) + L-glutamate + ADP + phosphate + H(+)</text>
        <dbReference type="Rhea" id="RHEA:17521"/>
        <dbReference type="Rhea" id="RHEA-COMP:9681"/>
        <dbReference type="Rhea" id="RHEA-COMP:9684"/>
        <dbReference type="ChEBI" id="CHEBI:15377"/>
        <dbReference type="ChEBI" id="CHEBI:15378"/>
        <dbReference type="ChEBI" id="CHEBI:29985"/>
        <dbReference type="ChEBI" id="CHEBI:30616"/>
        <dbReference type="ChEBI" id="CHEBI:43474"/>
        <dbReference type="ChEBI" id="CHEBI:58359"/>
        <dbReference type="ChEBI" id="CHEBI:78520"/>
        <dbReference type="ChEBI" id="CHEBI:78521"/>
        <dbReference type="ChEBI" id="CHEBI:456216"/>
        <dbReference type="EC" id="6.3.5.7"/>
    </reaction>
</comment>